<dbReference type="OrthoDB" id="295029at2759"/>
<dbReference type="Proteomes" id="UP000789396">
    <property type="component" value="Unassembled WGS sequence"/>
</dbReference>
<organism evidence="4 5">
    <name type="scientific">Racocetra fulgida</name>
    <dbReference type="NCBI Taxonomy" id="60492"/>
    <lineage>
        <taxon>Eukaryota</taxon>
        <taxon>Fungi</taxon>
        <taxon>Fungi incertae sedis</taxon>
        <taxon>Mucoromycota</taxon>
        <taxon>Glomeromycotina</taxon>
        <taxon>Glomeromycetes</taxon>
        <taxon>Diversisporales</taxon>
        <taxon>Gigasporaceae</taxon>
        <taxon>Racocetra</taxon>
    </lineage>
</organism>
<keyword evidence="2" id="KW-0131">Cell cycle</keyword>
<evidence type="ECO:0000313" key="4">
    <source>
        <dbReference type="EMBL" id="CAG8600683.1"/>
    </source>
</evidence>
<dbReference type="GO" id="GO:0019888">
    <property type="term" value="F:protein phosphatase regulator activity"/>
    <property type="evidence" value="ECO:0007669"/>
    <property type="project" value="TreeGrafter"/>
</dbReference>
<feature type="region of interest" description="Disordered" evidence="3">
    <location>
        <begin position="128"/>
        <end position="154"/>
    </location>
</feature>
<dbReference type="Pfam" id="PF04499">
    <property type="entry name" value="SAPS"/>
    <property type="match status" value="1"/>
</dbReference>
<name>A0A9N9CG93_9GLOM</name>
<dbReference type="GO" id="GO:0005634">
    <property type="term" value="C:nucleus"/>
    <property type="evidence" value="ECO:0007669"/>
    <property type="project" value="TreeGrafter"/>
</dbReference>
<evidence type="ECO:0000256" key="1">
    <source>
        <dbReference type="ARBA" id="ARBA00006180"/>
    </source>
</evidence>
<gene>
    <name evidence="4" type="ORF">RFULGI_LOCUS6590</name>
</gene>
<dbReference type="GO" id="GO:0019903">
    <property type="term" value="F:protein phosphatase binding"/>
    <property type="evidence" value="ECO:0007669"/>
    <property type="project" value="InterPro"/>
</dbReference>
<dbReference type="PANTHER" id="PTHR12634">
    <property type="entry name" value="SIT4 YEAST -ASSOCIATING PROTEIN-RELATED"/>
    <property type="match status" value="1"/>
</dbReference>
<dbReference type="InterPro" id="IPR007587">
    <property type="entry name" value="SAPS"/>
</dbReference>
<evidence type="ECO:0000313" key="5">
    <source>
        <dbReference type="Proteomes" id="UP000789396"/>
    </source>
</evidence>
<protein>
    <submittedName>
        <fullName evidence="4">19649_t:CDS:1</fullName>
    </submittedName>
</protein>
<feature type="non-terminal residue" evidence="4">
    <location>
        <position position="289"/>
    </location>
</feature>
<dbReference type="PANTHER" id="PTHR12634:SF8">
    <property type="entry name" value="FIERY MOUNTAIN, ISOFORM D"/>
    <property type="match status" value="1"/>
</dbReference>
<sequence length="289" mass="32279">METSAIMDLLLKLISYEEYPEGAGVIDWLNSEGLIEALVSQLDPRLDPDIHSTTAQVLIDMITISQSSNPEQGGVGPNALIPVNGFYGLEDVEGYQTNEIGGIFQMQEKDNSQTVQTSRIGEDFQIQEKDSNQTTQTNEIGEVPKIQEKDSSQTTQANKIELDFQIQGKEYESTTQTSDVENVYNVQEKDYDRTTQSQEVFQSQEKDYNKTTQTNVTAEDFKEISELQTATTIQNIDDMKQVDSTLPDSNLEQSTPVTSPIFEHLQAPPGLETVSQFNQYNGLNSSQLP</sequence>
<dbReference type="EMBL" id="CAJVPZ010008692">
    <property type="protein sequence ID" value="CAG8600683.1"/>
    <property type="molecule type" value="Genomic_DNA"/>
</dbReference>
<evidence type="ECO:0000256" key="2">
    <source>
        <dbReference type="ARBA" id="ARBA00023306"/>
    </source>
</evidence>
<keyword evidence="5" id="KW-1185">Reference proteome</keyword>
<proteinExistence type="inferred from homology"/>
<dbReference type="GO" id="GO:0005829">
    <property type="term" value="C:cytosol"/>
    <property type="evidence" value="ECO:0007669"/>
    <property type="project" value="TreeGrafter"/>
</dbReference>
<comment type="caution">
    <text evidence="4">The sequence shown here is derived from an EMBL/GenBank/DDBJ whole genome shotgun (WGS) entry which is preliminary data.</text>
</comment>
<reference evidence="4" key="1">
    <citation type="submission" date="2021-06" db="EMBL/GenBank/DDBJ databases">
        <authorList>
            <person name="Kallberg Y."/>
            <person name="Tangrot J."/>
            <person name="Rosling A."/>
        </authorList>
    </citation>
    <scope>NUCLEOTIDE SEQUENCE</scope>
    <source>
        <strain evidence="4">IN212</strain>
    </source>
</reference>
<comment type="similarity">
    <text evidence="1">Belongs to the SAPS family.</text>
</comment>
<accession>A0A9N9CG93</accession>
<evidence type="ECO:0000256" key="3">
    <source>
        <dbReference type="SAM" id="MobiDB-lite"/>
    </source>
</evidence>
<dbReference type="AlphaFoldDB" id="A0A9N9CG93"/>